<dbReference type="Gene3D" id="3.30.565.10">
    <property type="entry name" value="Histidine kinase-like ATPase, C-terminal domain"/>
    <property type="match status" value="1"/>
</dbReference>
<name>A0A926E9N8_9FIRM</name>
<evidence type="ECO:0000256" key="3">
    <source>
        <dbReference type="ARBA" id="ARBA00012438"/>
    </source>
</evidence>
<sequence>MKKRVLIFTGIILIITVSLGIFGGIVIYKADRFEVRRVQNMAGAVISEYPQAESIFIDAAIDEAFKYEAEGADILSSYGYDEDMHVKDQYKTLIYVYSGMIILLFLLSLGAGYGIFVYISRNQKKREKLLLCMLDDCISGDFEFIDDEKNFELLEGSALLDSLMKLAGSLRLKTARLNEERDNTKTLVTDISHQLKTPISAMKVCFDMYLEADSDSEKKEFLDRSMTQMDKLESLTAALINISRLENNMISLNPEKVHLQRLLIDVVNTEYYKASVKNIEVEVEEFKDIELFIDKKWTVEAIANIVDNGIKYSPEGSRINIKVTKMFSFVRIEIEDQGIGIPKEDRNKIFLRFFRGDSDIVKGQDGSGVGLYLTRKILEEQGGTVSVKSGGEGSTFVVQIPL</sequence>
<dbReference type="CDD" id="cd00082">
    <property type="entry name" value="HisKA"/>
    <property type="match status" value="1"/>
</dbReference>
<keyword evidence="6 10" id="KW-0418">Kinase</keyword>
<dbReference type="EC" id="2.7.13.3" evidence="3"/>
<evidence type="ECO:0000256" key="4">
    <source>
        <dbReference type="ARBA" id="ARBA00022553"/>
    </source>
</evidence>
<keyword evidence="8" id="KW-0472">Membrane</keyword>
<dbReference type="AlphaFoldDB" id="A0A926E9N8"/>
<dbReference type="Pfam" id="PF00512">
    <property type="entry name" value="HisKA"/>
    <property type="match status" value="1"/>
</dbReference>
<feature type="domain" description="Histidine kinase" evidence="9">
    <location>
        <begin position="190"/>
        <end position="402"/>
    </location>
</feature>
<dbReference type="InterPro" id="IPR003594">
    <property type="entry name" value="HATPase_dom"/>
</dbReference>
<evidence type="ECO:0000256" key="7">
    <source>
        <dbReference type="ARBA" id="ARBA00023012"/>
    </source>
</evidence>
<dbReference type="GO" id="GO:0005886">
    <property type="term" value="C:plasma membrane"/>
    <property type="evidence" value="ECO:0007669"/>
    <property type="project" value="TreeGrafter"/>
</dbReference>
<keyword evidence="8" id="KW-0812">Transmembrane</keyword>
<protein>
    <recommendedName>
        <fullName evidence="3">histidine kinase</fullName>
        <ecNumber evidence="3">2.7.13.3</ecNumber>
    </recommendedName>
</protein>
<dbReference type="InterPro" id="IPR036890">
    <property type="entry name" value="HATPase_C_sf"/>
</dbReference>
<keyword evidence="11" id="KW-1185">Reference proteome</keyword>
<dbReference type="SMART" id="SM00388">
    <property type="entry name" value="HisKA"/>
    <property type="match status" value="1"/>
</dbReference>
<dbReference type="SUPFAM" id="SSF55874">
    <property type="entry name" value="ATPase domain of HSP90 chaperone/DNA topoisomerase II/histidine kinase"/>
    <property type="match status" value="1"/>
</dbReference>
<evidence type="ECO:0000259" key="9">
    <source>
        <dbReference type="PROSITE" id="PS50109"/>
    </source>
</evidence>
<keyword evidence="7" id="KW-0902">Two-component regulatory system</keyword>
<dbReference type="SUPFAM" id="SSF47384">
    <property type="entry name" value="Homodimeric domain of signal transducing histidine kinase"/>
    <property type="match status" value="1"/>
</dbReference>
<dbReference type="InterPro" id="IPR036097">
    <property type="entry name" value="HisK_dim/P_sf"/>
</dbReference>
<dbReference type="GO" id="GO:0000155">
    <property type="term" value="F:phosphorelay sensor kinase activity"/>
    <property type="evidence" value="ECO:0007669"/>
    <property type="project" value="InterPro"/>
</dbReference>
<dbReference type="PROSITE" id="PS50109">
    <property type="entry name" value="HIS_KIN"/>
    <property type="match status" value="1"/>
</dbReference>
<dbReference type="InterPro" id="IPR003661">
    <property type="entry name" value="HisK_dim/P_dom"/>
</dbReference>
<dbReference type="InterPro" id="IPR050351">
    <property type="entry name" value="BphY/WalK/GraS-like"/>
</dbReference>
<comment type="subcellular location">
    <subcellularLocation>
        <location evidence="2">Membrane</location>
    </subcellularLocation>
</comment>
<dbReference type="Gene3D" id="1.10.287.130">
    <property type="match status" value="1"/>
</dbReference>
<dbReference type="GO" id="GO:0004721">
    <property type="term" value="F:phosphoprotein phosphatase activity"/>
    <property type="evidence" value="ECO:0007669"/>
    <property type="project" value="TreeGrafter"/>
</dbReference>
<dbReference type="RefSeq" id="WP_187525138.1">
    <property type="nucleotide sequence ID" value="NZ_JACRTA010000002.1"/>
</dbReference>
<dbReference type="PRINTS" id="PR00344">
    <property type="entry name" value="BCTRLSENSOR"/>
</dbReference>
<dbReference type="PANTHER" id="PTHR45453">
    <property type="entry name" value="PHOSPHATE REGULON SENSOR PROTEIN PHOR"/>
    <property type="match status" value="1"/>
</dbReference>
<comment type="catalytic activity">
    <reaction evidence="1">
        <text>ATP + protein L-histidine = ADP + protein N-phospho-L-histidine.</text>
        <dbReference type="EC" id="2.7.13.3"/>
    </reaction>
</comment>
<evidence type="ECO:0000256" key="1">
    <source>
        <dbReference type="ARBA" id="ARBA00000085"/>
    </source>
</evidence>
<evidence type="ECO:0000256" key="8">
    <source>
        <dbReference type="SAM" id="Phobius"/>
    </source>
</evidence>
<evidence type="ECO:0000313" key="11">
    <source>
        <dbReference type="Proteomes" id="UP000610862"/>
    </source>
</evidence>
<keyword evidence="8" id="KW-1133">Transmembrane helix</keyword>
<gene>
    <name evidence="10" type="ORF">H8692_05195</name>
</gene>
<dbReference type="PANTHER" id="PTHR45453:SF1">
    <property type="entry name" value="PHOSPHATE REGULON SENSOR PROTEIN PHOR"/>
    <property type="match status" value="1"/>
</dbReference>
<dbReference type="GO" id="GO:0016036">
    <property type="term" value="P:cellular response to phosphate starvation"/>
    <property type="evidence" value="ECO:0007669"/>
    <property type="project" value="TreeGrafter"/>
</dbReference>
<proteinExistence type="predicted"/>
<accession>A0A926E9N8</accession>
<evidence type="ECO:0000256" key="6">
    <source>
        <dbReference type="ARBA" id="ARBA00022777"/>
    </source>
</evidence>
<keyword evidence="5" id="KW-0808">Transferase</keyword>
<dbReference type="EMBL" id="JACRTA010000002">
    <property type="protein sequence ID" value="MBC8568161.1"/>
    <property type="molecule type" value="Genomic_DNA"/>
</dbReference>
<comment type="caution">
    <text evidence="10">The sequence shown here is derived from an EMBL/GenBank/DDBJ whole genome shotgun (WGS) entry which is preliminary data.</text>
</comment>
<feature type="transmembrane region" description="Helical" evidence="8">
    <location>
        <begin position="5"/>
        <end position="28"/>
    </location>
</feature>
<dbReference type="SMART" id="SM00387">
    <property type="entry name" value="HATPase_c"/>
    <property type="match status" value="1"/>
</dbReference>
<dbReference type="Proteomes" id="UP000610862">
    <property type="component" value="Unassembled WGS sequence"/>
</dbReference>
<keyword evidence="4" id="KW-0597">Phosphoprotein</keyword>
<reference evidence="10" key="1">
    <citation type="submission" date="2020-08" db="EMBL/GenBank/DDBJ databases">
        <title>Genome public.</title>
        <authorList>
            <person name="Liu C."/>
            <person name="Sun Q."/>
        </authorList>
    </citation>
    <scope>NUCLEOTIDE SEQUENCE</scope>
    <source>
        <strain evidence="10">NSJ-24</strain>
    </source>
</reference>
<evidence type="ECO:0000313" key="10">
    <source>
        <dbReference type="EMBL" id="MBC8568161.1"/>
    </source>
</evidence>
<dbReference type="InterPro" id="IPR004358">
    <property type="entry name" value="Sig_transdc_His_kin-like_C"/>
</dbReference>
<feature type="transmembrane region" description="Helical" evidence="8">
    <location>
        <begin position="94"/>
        <end position="119"/>
    </location>
</feature>
<evidence type="ECO:0000256" key="5">
    <source>
        <dbReference type="ARBA" id="ARBA00022679"/>
    </source>
</evidence>
<evidence type="ECO:0000256" key="2">
    <source>
        <dbReference type="ARBA" id="ARBA00004370"/>
    </source>
</evidence>
<dbReference type="InterPro" id="IPR005467">
    <property type="entry name" value="His_kinase_dom"/>
</dbReference>
<dbReference type="Pfam" id="PF02518">
    <property type="entry name" value="HATPase_c"/>
    <property type="match status" value="1"/>
</dbReference>
<organism evidence="10 11">
    <name type="scientific">Lentihominibacter hominis</name>
    <dbReference type="NCBI Taxonomy" id="2763645"/>
    <lineage>
        <taxon>Bacteria</taxon>
        <taxon>Bacillati</taxon>
        <taxon>Bacillota</taxon>
        <taxon>Clostridia</taxon>
        <taxon>Peptostreptococcales</taxon>
        <taxon>Anaerovoracaceae</taxon>
        <taxon>Lentihominibacter</taxon>
    </lineage>
</organism>